<evidence type="ECO:0000313" key="3">
    <source>
        <dbReference type="EMBL" id="GAA4085954.1"/>
    </source>
</evidence>
<feature type="signal peptide" evidence="1">
    <location>
        <begin position="1"/>
        <end position="23"/>
    </location>
</feature>
<dbReference type="Pfam" id="PF11845">
    <property type="entry name" value="Tll0287-like"/>
    <property type="match status" value="1"/>
</dbReference>
<dbReference type="Proteomes" id="UP001500392">
    <property type="component" value="Unassembled WGS sequence"/>
</dbReference>
<name>A0ABP7WCP2_9GAMM</name>
<feature type="chain" id="PRO_5046615329" evidence="1">
    <location>
        <begin position="24"/>
        <end position="198"/>
    </location>
</feature>
<comment type="caution">
    <text evidence="3">The sequence shown here is derived from an EMBL/GenBank/DDBJ whole genome shotgun (WGS) entry which is preliminary data.</text>
</comment>
<accession>A0ABP7WCP2</accession>
<sequence length="198" mass="21608">MNLLNIKVLLLGTSLLLALNLHAHEPESSNNVQEARLLTQKFGADLKSVLVSAMQTGGPIAALQECNIKAQAITESNAIASGWRVARTSLKVRNTNNAPDAWERKILQQFEEQRSAGNDLSKAEYSEVVNDGDEAVFRYMKPIITAGLCVSCHGSNLNSEVTKKLQVLYPDDKATGFNVGDIRGAYTFQKSLKVSSEN</sequence>
<organism evidence="3 4">
    <name type="scientific">Zhongshania borealis</name>
    <dbReference type="NCBI Taxonomy" id="889488"/>
    <lineage>
        <taxon>Bacteria</taxon>
        <taxon>Pseudomonadati</taxon>
        <taxon>Pseudomonadota</taxon>
        <taxon>Gammaproteobacteria</taxon>
        <taxon>Cellvibrionales</taxon>
        <taxon>Spongiibacteraceae</taxon>
        <taxon>Zhongshania</taxon>
    </lineage>
</organism>
<dbReference type="EMBL" id="BAABDM010000001">
    <property type="protein sequence ID" value="GAA4085954.1"/>
    <property type="molecule type" value="Genomic_DNA"/>
</dbReference>
<protein>
    <submittedName>
        <fullName evidence="3">DUF3365 domain-containing protein</fullName>
    </submittedName>
</protein>
<dbReference type="InterPro" id="IPR021796">
    <property type="entry name" value="Tll0287-like_dom"/>
</dbReference>
<reference evidence="4" key="1">
    <citation type="journal article" date="2019" name="Int. J. Syst. Evol. Microbiol.">
        <title>The Global Catalogue of Microorganisms (GCM) 10K type strain sequencing project: providing services to taxonomists for standard genome sequencing and annotation.</title>
        <authorList>
            <consortium name="The Broad Institute Genomics Platform"/>
            <consortium name="The Broad Institute Genome Sequencing Center for Infectious Disease"/>
            <person name="Wu L."/>
            <person name="Ma J."/>
        </authorList>
    </citation>
    <scope>NUCLEOTIDE SEQUENCE [LARGE SCALE GENOMIC DNA]</scope>
    <source>
        <strain evidence="4">JCM 17304</strain>
    </source>
</reference>
<evidence type="ECO:0000313" key="4">
    <source>
        <dbReference type="Proteomes" id="UP001500392"/>
    </source>
</evidence>
<evidence type="ECO:0000256" key="1">
    <source>
        <dbReference type="SAM" id="SignalP"/>
    </source>
</evidence>
<keyword evidence="4" id="KW-1185">Reference proteome</keyword>
<evidence type="ECO:0000259" key="2">
    <source>
        <dbReference type="Pfam" id="PF11845"/>
    </source>
</evidence>
<proteinExistence type="predicted"/>
<dbReference type="RefSeq" id="WP_344932310.1">
    <property type="nucleotide sequence ID" value="NZ_BAABDM010000001.1"/>
</dbReference>
<gene>
    <name evidence="3" type="ORF">GCM10022414_05940</name>
</gene>
<keyword evidence="1" id="KW-0732">Signal</keyword>
<feature type="domain" description="Tll0287-like" evidence="2">
    <location>
        <begin position="34"/>
        <end position="187"/>
    </location>
</feature>